<dbReference type="WBParaSite" id="PSU_v2.g13244.t1">
    <property type="protein sequence ID" value="PSU_v2.g13244.t1"/>
    <property type="gene ID" value="PSU_v2.g13244"/>
</dbReference>
<reference evidence="2" key="1">
    <citation type="submission" date="2022-11" db="UniProtKB">
        <authorList>
            <consortium name="WormBaseParasite"/>
        </authorList>
    </citation>
    <scope>IDENTIFICATION</scope>
</reference>
<protein>
    <submittedName>
        <fullName evidence="2">Uncharacterized protein</fullName>
    </submittedName>
</protein>
<dbReference type="AlphaFoldDB" id="A0A914Y6G9"/>
<evidence type="ECO:0000313" key="2">
    <source>
        <dbReference type="WBParaSite" id="PSU_v2.g13244.t1"/>
    </source>
</evidence>
<evidence type="ECO:0000313" key="1">
    <source>
        <dbReference type="Proteomes" id="UP000887577"/>
    </source>
</evidence>
<accession>A0A914Y6G9</accession>
<dbReference type="Proteomes" id="UP000887577">
    <property type="component" value="Unplaced"/>
</dbReference>
<organism evidence="1 2">
    <name type="scientific">Panagrolaimus superbus</name>
    <dbReference type="NCBI Taxonomy" id="310955"/>
    <lineage>
        <taxon>Eukaryota</taxon>
        <taxon>Metazoa</taxon>
        <taxon>Ecdysozoa</taxon>
        <taxon>Nematoda</taxon>
        <taxon>Chromadorea</taxon>
        <taxon>Rhabditida</taxon>
        <taxon>Tylenchina</taxon>
        <taxon>Panagrolaimomorpha</taxon>
        <taxon>Panagrolaimoidea</taxon>
        <taxon>Panagrolaimidae</taxon>
        <taxon>Panagrolaimus</taxon>
    </lineage>
</organism>
<keyword evidence="1" id="KW-1185">Reference proteome</keyword>
<proteinExistence type="predicted"/>
<sequence>MVEKFVEYKRYILDDNEISDGSDKKSSFRSKKSLNSVFVPKYTLSKSNPYSSILKNINFKNLSTFDFSDTKITDKEYFKMVETCSTKNLRFNCISVNDEYGNDVEIAELLKEIPNIENFEYIFKDNESTSKTAQKLVELKKPYSKLCEFSLFNIQEGFNFEIFGEFTEKNVFVFYDLEFCGSSEFFDELKNAEKNLYSKMED</sequence>
<name>A0A914Y6G9_9BILA</name>